<dbReference type="AlphaFoldDB" id="A0A6J4N0M1"/>
<proteinExistence type="predicted"/>
<keyword evidence="1" id="KW-0812">Transmembrane</keyword>
<protein>
    <submittedName>
        <fullName evidence="2">Uncharacterized protein</fullName>
    </submittedName>
</protein>
<feature type="transmembrane region" description="Helical" evidence="1">
    <location>
        <begin position="30"/>
        <end position="52"/>
    </location>
</feature>
<dbReference type="EMBL" id="CADCUK010000109">
    <property type="protein sequence ID" value="CAA9374371.1"/>
    <property type="molecule type" value="Genomic_DNA"/>
</dbReference>
<keyword evidence="1" id="KW-1133">Transmembrane helix</keyword>
<evidence type="ECO:0000313" key="2">
    <source>
        <dbReference type="EMBL" id="CAA9374371.1"/>
    </source>
</evidence>
<accession>A0A6J4N0M1</accession>
<reference evidence="2" key="1">
    <citation type="submission" date="2020-02" db="EMBL/GenBank/DDBJ databases">
        <authorList>
            <person name="Meier V. D."/>
        </authorList>
    </citation>
    <scope>NUCLEOTIDE SEQUENCE</scope>
    <source>
        <strain evidence="2">AVDCRST_MAG47</strain>
    </source>
</reference>
<feature type="transmembrane region" description="Helical" evidence="1">
    <location>
        <begin position="59"/>
        <end position="77"/>
    </location>
</feature>
<evidence type="ECO:0000256" key="1">
    <source>
        <dbReference type="SAM" id="Phobius"/>
    </source>
</evidence>
<organism evidence="2">
    <name type="scientific">uncultured Nocardioidaceae bacterium</name>
    <dbReference type="NCBI Taxonomy" id="253824"/>
    <lineage>
        <taxon>Bacteria</taxon>
        <taxon>Bacillati</taxon>
        <taxon>Actinomycetota</taxon>
        <taxon>Actinomycetes</taxon>
        <taxon>Propionibacteriales</taxon>
        <taxon>Nocardioidaceae</taxon>
        <taxon>environmental samples</taxon>
    </lineage>
</organism>
<feature type="transmembrane region" description="Helical" evidence="1">
    <location>
        <begin position="83"/>
        <end position="100"/>
    </location>
</feature>
<sequence>MVGLAGCLLTYVGLQGCELMTSTGSCGGPGLLILIVILVAMVLLGAAILRVLRVPDPGNVSFLGVGMLTVVALVFLADYLYEPWMFVVVPAVTAVSYAIARWVTTLYAEDVLGDDDRMPRHDIR</sequence>
<gene>
    <name evidence="2" type="ORF">AVDCRST_MAG47-1500</name>
</gene>
<keyword evidence="1" id="KW-0472">Membrane</keyword>
<name>A0A6J4N0M1_9ACTN</name>